<keyword evidence="2" id="KW-1185">Reference proteome</keyword>
<sequence>MTTRLLVAALVGWESQQTLVTLLYALPRVGLADVKLGLLEGFNTLLVGSW</sequence>
<accession>A0ABZ0SC61</accession>
<reference evidence="1 2" key="1">
    <citation type="journal article" date="2023" name="Microorganisms">
        <title>Thiorhodovibrio frisius and Trv. litoralis spp. nov., Two Novel Members from a Clade of Fastidious Purple Sulfur Bacteria That Exhibit Unique Red-Shifted Light-Harvesting Capabilities.</title>
        <authorList>
            <person name="Methner A."/>
            <person name="Kuzyk S.B."/>
            <person name="Petersen J."/>
            <person name="Bauer S."/>
            <person name="Brinkmann H."/>
            <person name="Sichau K."/>
            <person name="Wanner G."/>
            <person name="Wolf J."/>
            <person name="Neumann-Schaal M."/>
            <person name="Henke P."/>
            <person name="Tank M."/>
            <person name="Sproer C."/>
            <person name="Bunk B."/>
            <person name="Overmann J."/>
        </authorList>
    </citation>
    <scope>NUCLEOTIDE SEQUENCE [LARGE SCALE GENOMIC DNA]</scope>
    <source>
        <strain evidence="1 2">DSM 6702</strain>
    </source>
</reference>
<evidence type="ECO:0000313" key="2">
    <source>
        <dbReference type="Proteomes" id="UP001432180"/>
    </source>
</evidence>
<evidence type="ECO:0000313" key="1">
    <source>
        <dbReference type="EMBL" id="WPL18129.1"/>
    </source>
</evidence>
<dbReference type="RefSeq" id="WP_328983908.1">
    <property type="nucleotide sequence ID" value="NZ_CP121472.1"/>
</dbReference>
<gene>
    <name evidence="1" type="ORF">Thiowin_03181</name>
</gene>
<protein>
    <recommendedName>
        <fullName evidence="3">MFS transporter</fullName>
    </recommendedName>
</protein>
<organism evidence="1 2">
    <name type="scientific">Thiorhodovibrio winogradskyi</name>
    <dbReference type="NCBI Taxonomy" id="77007"/>
    <lineage>
        <taxon>Bacteria</taxon>
        <taxon>Pseudomonadati</taxon>
        <taxon>Pseudomonadota</taxon>
        <taxon>Gammaproteobacteria</taxon>
        <taxon>Chromatiales</taxon>
        <taxon>Chromatiaceae</taxon>
        <taxon>Thiorhodovibrio</taxon>
    </lineage>
</organism>
<dbReference type="EMBL" id="CP121472">
    <property type="protein sequence ID" value="WPL18129.1"/>
    <property type="molecule type" value="Genomic_DNA"/>
</dbReference>
<dbReference type="Proteomes" id="UP001432180">
    <property type="component" value="Chromosome"/>
</dbReference>
<proteinExistence type="predicted"/>
<evidence type="ECO:0008006" key="3">
    <source>
        <dbReference type="Google" id="ProtNLM"/>
    </source>
</evidence>
<name>A0ABZ0SC61_9GAMM</name>